<keyword evidence="1" id="KW-0472">Membrane</keyword>
<evidence type="ECO:0000259" key="2">
    <source>
        <dbReference type="Pfam" id="PF12146"/>
    </source>
</evidence>
<reference evidence="4" key="1">
    <citation type="submission" date="2019-01" db="EMBL/GenBank/DDBJ databases">
        <title>Anaerobic oxidation of ethane by archaea from a marine hydrocarbon seep.</title>
        <authorList>
            <person name="Musat F."/>
        </authorList>
    </citation>
    <scope>NUCLEOTIDE SEQUENCE [LARGE SCALE GENOMIC DNA]</scope>
</reference>
<organism evidence="3 4">
    <name type="scientific">Candidatus Argoarchaeum ethanivorans</name>
    <dbReference type="NCBI Taxonomy" id="2608793"/>
    <lineage>
        <taxon>Archaea</taxon>
        <taxon>Methanobacteriati</taxon>
        <taxon>Methanobacteriota</taxon>
        <taxon>Stenosarchaea group</taxon>
        <taxon>Methanomicrobia</taxon>
        <taxon>Methanosarcinales</taxon>
        <taxon>Methanosarcinales incertae sedis</taxon>
        <taxon>GOM Arc I cluster</taxon>
        <taxon>Candidatus Argoarchaeum</taxon>
    </lineage>
</organism>
<dbReference type="PANTHER" id="PTHR42886">
    <property type="entry name" value="RE40534P-RELATED"/>
    <property type="match status" value="1"/>
</dbReference>
<dbReference type="Gene3D" id="3.40.50.1820">
    <property type="entry name" value="alpha/beta hydrolase"/>
    <property type="match status" value="1"/>
</dbReference>
<gene>
    <name evidence="3" type="ORF">AEth_00927</name>
</gene>
<sequence length="252" mass="28710">MIKTIDGHDIVYEESKINSKKIALLCHGITSSKDEGGFFIELSEELEKNGFNTIRFDFRGHGDSKIASEDATIAGMLIDLNTILNYSYKKYDGVYIVAASFGASVLLLLSQKVTFSKVRKVALLNPVTNYETTFTSTNLPWGKSFFPQEGLNSVFEKKKIVIDNEKKFEFNPEMALEFYYYQPYNIDWDPSIPMSIFHGTKDQIVSIEDSKKFVQKQLSKSIKLIELYRSSHGLEEEIDKVFGKLISFLGNE</sequence>
<dbReference type="InterPro" id="IPR029058">
    <property type="entry name" value="AB_hydrolase_fold"/>
</dbReference>
<dbReference type="InterPro" id="IPR022742">
    <property type="entry name" value="Hydrolase_4"/>
</dbReference>
<evidence type="ECO:0000313" key="3">
    <source>
        <dbReference type="EMBL" id="RZB30973.1"/>
    </source>
</evidence>
<feature type="domain" description="Serine aminopeptidase S33" evidence="2">
    <location>
        <begin position="19"/>
        <end position="237"/>
    </location>
</feature>
<dbReference type="Proteomes" id="UP000291831">
    <property type="component" value="Unassembled WGS sequence"/>
</dbReference>
<evidence type="ECO:0000256" key="1">
    <source>
        <dbReference type="SAM" id="Phobius"/>
    </source>
</evidence>
<dbReference type="SUPFAM" id="SSF53474">
    <property type="entry name" value="alpha/beta-Hydrolases"/>
    <property type="match status" value="1"/>
</dbReference>
<dbReference type="EMBL" id="RPGO01000024">
    <property type="protein sequence ID" value="RZB30973.1"/>
    <property type="molecule type" value="Genomic_DNA"/>
</dbReference>
<evidence type="ECO:0000313" key="4">
    <source>
        <dbReference type="Proteomes" id="UP000291831"/>
    </source>
</evidence>
<protein>
    <recommendedName>
        <fullName evidence="2">Serine aminopeptidase S33 domain-containing protein</fullName>
    </recommendedName>
</protein>
<keyword evidence="1" id="KW-0812">Transmembrane</keyword>
<proteinExistence type="predicted"/>
<accession>A0A8B3S433</accession>
<keyword evidence="1" id="KW-1133">Transmembrane helix</keyword>
<comment type="caution">
    <text evidence="3">The sequence shown here is derived from an EMBL/GenBank/DDBJ whole genome shotgun (WGS) entry which is preliminary data.</text>
</comment>
<feature type="transmembrane region" description="Helical" evidence="1">
    <location>
        <begin position="93"/>
        <end position="110"/>
    </location>
</feature>
<dbReference type="AlphaFoldDB" id="A0A8B3S433"/>
<name>A0A8B3S433_9EURY</name>
<dbReference type="PANTHER" id="PTHR42886:SF29">
    <property type="entry name" value="PUMMELIG, ISOFORM A"/>
    <property type="match status" value="1"/>
</dbReference>
<dbReference type="Pfam" id="PF12146">
    <property type="entry name" value="Hydrolase_4"/>
    <property type="match status" value="1"/>
</dbReference>